<sequence>MSDLIPNLNALQNKLPPRESATDVHAFVDALAKAQDSAEANANVDALVDLWLEERDGDQ</sequence>
<dbReference type="RefSeq" id="WP_187411675.1">
    <property type="nucleotide sequence ID" value="NZ_CP060587.1"/>
</dbReference>
<evidence type="ECO:0000313" key="1">
    <source>
        <dbReference type="EMBL" id="QNL94597.1"/>
    </source>
</evidence>
<keyword evidence="2" id="KW-1185">Reference proteome</keyword>
<organism evidence="1 2">
    <name type="scientific">Aeromicrobium senzhongii</name>
    <dbReference type="NCBI Taxonomy" id="2663859"/>
    <lineage>
        <taxon>Bacteria</taxon>
        <taxon>Bacillati</taxon>
        <taxon>Actinomycetota</taxon>
        <taxon>Actinomycetes</taxon>
        <taxon>Propionibacteriales</taxon>
        <taxon>Nocardioidaceae</taxon>
        <taxon>Aeromicrobium</taxon>
    </lineage>
</organism>
<name>A0ABX6STK7_9ACTN</name>
<evidence type="ECO:0008006" key="3">
    <source>
        <dbReference type="Google" id="ProtNLM"/>
    </source>
</evidence>
<accession>A0ABX6STK7</accession>
<gene>
    <name evidence="1" type="ORF">H9L21_01055</name>
</gene>
<proteinExistence type="predicted"/>
<reference evidence="1 2" key="1">
    <citation type="submission" date="2020-08" db="EMBL/GenBank/DDBJ databases">
        <title>Novel species in genus Aeromicrobium.</title>
        <authorList>
            <person name="Zhang G."/>
        </authorList>
    </citation>
    <scope>NUCLEOTIDE SEQUENCE [LARGE SCALE GENOMIC DNA]</scope>
    <source>
        <strain evidence="2">zg-629</strain>
    </source>
</reference>
<evidence type="ECO:0000313" key="2">
    <source>
        <dbReference type="Proteomes" id="UP000515871"/>
    </source>
</evidence>
<protein>
    <recommendedName>
        <fullName evidence="3">DUF2281 domain-containing protein</fullName>
    </recommendedName>
</protein>
<dbReference type="EMBL" id="CP060587">
    <property type="protein sequence ID" value="QNL94597.1"/>
    <property type="molecule type" value="Genomic_DNA"/>
</dbReference>
<dbReference type="Proteomes" id="UP000515871">
    <property type="component" value="Chromosome"/>
</dbReference>